<dbReference type="GO" id="GO:0001640">
    <property type="term" value="F:adenylate cyclase inhibiting G protein-coupled glutamate receptor activity"/>
    <property type="evidence" value="ECO:0000318"/>
    <property type="project" value="GO_Central"/>
</dbReference>
<dbReference type="FunFam" id="2.10.50.30:FF:000005">
    <property type="entry name" value="Metabotropic glutamate receptor"/>
    <property type="match status" value="1"/>
</dbReference>
<dbReference type="PRINTS" id="PR00248">
    <property type="entry name" value="GPCRMGR"/>
</dbReference>
<organism evidence="12 13">
    <name type="scientific">Trichoplax adhaerens</name>
    <name type="common">Trichoplax reptans</name>
    <dbReference type="NCBI Taxonomy" id="10228"/>
    <lineage>
        <taxon>Eukaryota</taxon>
        <taxon>Metazoa</taxon>
        <taxon>Placozoa</taxon>
        <taxon>Uniplacotomia</taxon>
        <taxon>Trichoplacea</taxon>
        <taxon>Trichoplacidae</taxon>
        <taxon>Trichoplax</taxon>
    </lineage>
</organism>
<sequence length="885" mass="99362">MDFVESFFSKVCRGSSQLALRRSCDFQLIGIFSNSLYFNVTTQQCEGLKPIEIQYSQAMIYAVDKLINSNSTLLPGIRLCYHLIDACSSRERATAKLAAVLVQDIQHRATLAQYENLNVFNTVTNNICSESFINSTTVPGGQVVGIIGERTDSITISLASLTSSLGYSQISYSSFASLLSNRDLFPYFYRISAAARVHKRAIFDLIKFFNWNWISVVIAGTVMIDNSAAFLPLISQDVGICFEDLAKIYDNYTISDLKEIVLGWKNQSKSSVIALFGSEPIIYDLLKQAEAYNITGKTFLGTYGWLSSARVHTIRADIIGGAIGSTFNSNSLLKFADYLDQLDFCNNKQNPWFLQLWHQKLTDMGVNAHKTMRNCTVNPSLKEYLKSHYVVDFISGHVIDSALAFAQALHNLLGCNETYCLNQRKNIFNLQELNKVLGKIQFSGFTSPDIAFQSDGAIQFSFDITNLQEETSIPGRKVKGVKIGYWNKQQGLVIKKDKIFWNGKQSWSDIPIARCSSDCPSGYYLYHDQNISLSMRPCCWECQKCPSNMISNITNSHNCKRCPSLTQSNSNHTECIDLPFAQFEFGSSISITFYVITAFYLIATVIIWIAMIIYRHTPVVKGSNFILTNLLLFFLVACIPASFLYLLPSSATICRLRMFASTTAQVGIFITIFSKTNQVSLIFKNAVYKKARIVRFTRNSSQAMLIFIVLAIVNGILLCLNLLLPISVEQIQAPEQKMQLRCKIPNNFSAINLSVWLGIIGTACLILAFRSRSLPENFNESRYIYLTSILIVAVSFCTISTALVIPSVHANQVMALSILFFGLLPLLCLFLPKMYIIYFRSELNTRQETMASITNYNFNTIKPYPTSGNIEPDSSKMIQVLVDDS</sequence>
<dbReference type="CTD" id="6756846"/>
<dbReference type="AlphaFoldDB" id="B3S5Z2"/>
<feature type="transmembrane region" description="Helical" evidence="10">
    <location>
        <begin position="626"/>
        <end position="647"/>
    </location>
</feature>
<feature type="transmembrane region" description="Helical" evidence="10">
    <location>
        <begin position="783"/>
        <end position="805"/>
    </location>
</feature>
<dbReference type="InterPro" id="IPR050726">
    <property type="entry name" value="mGluR"/>
</dbReference>
<dbReference type="GO" id="GO:0005886">
    <property type="term" value="C:plasma membrane"/>
    <property type="evidence" value="ECO:0000318"/>
    <property type="project" value="GO_Central"/>
</dbReference>
<evidence type="ECO:0000256" key="6">
    <source>
        <dbReference type="ARBA" id="ARBA00023136"/>
    </source>
</evidence>
<dbReference type="Pfam" id="PF07562">
    <property type="entry name" value="NCD3G"/>
    <property type="match status" value="1"/>
</dbReference>
<dbReference type="Gene3D" id="2.10.50.30">
    <property type="entry name" value="GPCR, family 3, nine cysteines domain"/>
    <property type="match status" value="1"/>
</dbReference>
<dbReference type="Pfam" id="PF00003">
    <property type="entry name" value="7tm_3"/>
    <property type="match status" value="1"/>
</dbReference>
<evidence type="ECO:0000256" key="3">
    <source>
        <dbReference type="ARBA" id="ARBA00022692"/>
    </source>
</evidence>
<feature type="transmembrane region" description="Helical" evidence="10">
    <location>
        <begin position="704"/>
        <end position="728"/>
    </location>
</feature>
<dbReference type="OrthoDB" id="5984008at2759"/>
<gene>
    <name evidence="12" type="ORF">TRIADDRAFT_59557</name>
</gene>
<dbReference type="InterPro" id="IPR028082">
    <property type="entry name" value="Peripla_BP_I"/>
</dbReference>
<dbReference type="Pfam" id="PF01094">
    <property type="entry name" value="ANF_receptor"/>
    <property type="match status" value="1"/>
</dbReference>
<dbReference type="KEGG" id="tad:TRIADDRAFT_59557"/>
<keyword evidence="2" id="KW-1003">Cell membrane</keyword>
<dbReference type="GeneID" id="6756846"/>
<dbReference type="GO" id="GO:0051966">
    <property type="term" value="P:regulation of synaptic transmission, glutamatergic"/>
    <property type="evidence" value="ECO:0000318"/>
    <property type="project" value="GO_Central"/>
</dbReference>
<dbReference type="EMBL" id="DS985251">
    <property type="protein sequence ID" value="EDV21998.1"/>
    <property type="molecule type" value="Genomic_DNA"/>
</dbReference>
<keyword evidence="13" id="KW-1185">Reference proteome</keyword>
<name>B3S5Z2_TRIAD</name>
<dbReference type="SUPFAM" id="SSF53822">
    <property type="entry name" value="Periplasmic binding protein-like I"/>
    <property type="match status" value="1"/>
</dbReference>
<comment type="subcellular location">
    <subcellularLocation>
        <location evidence="1">Cell membrane</location>
        <topology evidence="1">Multi-pass membrane protein</topology>
    </subcellularLocation>
</comment>
<feature type="transmembrane region" description="Helical" evidence="10">
    <location>
        <begin position="748"/>
        <end position="771"/>
    </location>
</feature>
<evidence type="ECO:0000256" key="4">
    <source>
        <dbReference type="ARBA" id="ARBA00022989"/>
    </source>
</evidence>
<dbReference type="InterPro" id="IPR011500">
    <property type="entry name" value="GPCR_3_9-Cys_dom"/>
</dbReference>
<dbReference type="Gene3D" id="3.40.50.2300">
    <property type="match status" value="2"/>
</dbReference>
<evidence type="ECO:0000256" key="9">
    <source>
        <dbReference type="ARBA" id="ARBA00023224"/>
    </source>
</evidence>
<evidence type="ECO:0000313" key="12">
    <source>
        <dbReference type="EMBL" id="EDV21998.1"/>
    </source>
</evidence>
<proteinExistence type="predicted"/>
<evidence type="ECO:0000256" key="8">
    <source>
        <dbReference type="ARBA" id="ARBA00023180"/>
    </source>
</evidence>
<keyword evidence="7" id="KW-0675">Receptor</keyword>
<dbReference type="SUPFAM" id="SSF57184">
    <property type="entry name" value="Growth factor receptor domain"/>
    <property type="match status" value="1"/>
</dbReference>
<dbReference type="FunFam" id="3.40.50.2300:FF:000281">
    <property type="entry name" value="Metabotropic glutamate receptor 4"/>
    <property type="match status" value="1"/>
</dbReference>
<evidence type="ECO:0000256" key="10">
    <source>
        <dbReference type="SAM" id="Phobius"/>
    </source>
</evidence>
<feature type="transmembrane region" description="Helical" evidence="10">
    <location>
        <begin position="591"/>
        <end position="614"/>
    </location>
</feature>
<accession>B3S5Z2</accession>
<evidence type="ECO:0000259" key="11">
    <source>
        <dbReference type="PROSITE" id="PS50259"/>
    </source>
</evidence>
<dbReference type="PROSITE" id="PS50259">
    <property type="entry name" value="G_PROTEIN_RECEP_F3_4"/>
    <property type="match status" value="1"/>
</dbReference>
<evidence type="ECO:0000256" key="2">
    <source>
        <dbReference type="ARBA" id="ARBA00022475"/>
    </source>
</evidence>
<dbReference type="InterPro" id="IPR009030">
    <property type="entry name" value="Growth_fac_rcpt_cys_sf"/>
</dbReference>
<feature type="transmembrane region" description="Helical" evidence="10">
    <location>
        <begin position="811"/>
        <end position="831"/>
    </location>
</feature>
<dbReference type="OMA" id="VFAPSKT"/>
<dbReference type="CDD" id="cd13953">
    <property type="entry name" value="7tm_classC_mGluR-like"/>
    <property type="match status" value="1"/>
</dbReference>
<reference evidence="12 13" key="1">
    <citation type="journal article" date="2008" name="Nature">
        <title>The Trichoplax genome and the nature of placozoans.</title>
        <authorList>
            <person name="Srivastava M."/>
            <person name="Begovic E."/>
            <person name="Chapman J."/>
            <person name="Putnam N.H."/>
            <person name="Hellsten U."/>
            <person name="Kawashima T."/>
            <person name="Kuo A."/>
            <person name="Mitros T."/>
            <person name="Salamov A."/>
            <person name="Carpenter M.L."/>
            <person name="Signorovitch A.Y."/>
            <person name="Moreno M.A."/>
            <person name="Kamm K."/>
            <person name="Grimwood J."/>
            <person name="Schmutz J."/>
            <person name="Shapiro H."/>
            <person name="Grigoriev I.V."/>
            <person name="Buss L.W."/>
            <person name="Schierwater B."/>
            <person name="Dellaporta S.L."/>
            <person name="Rokhsar D.S."/>
        </authorList>
    </citation>
    <scope>NUCLEOTIDE SEQUENCE [LARGE SCALE GENOMIC DNA]</scope>
    <source>
        <strain evidence="12 13">Grell-BS-1999</strain>
    </source>
</reference>
<evidence type="ECO:0000256" key="7">
    <source>
        <dbReference type="ARBA" id="ARBA00023170"/>
    </source>
</evidence>
<dbReference type="Proteomes" id="UP000009022">
    <property type="component" value="Unassembled WGS sequence"/>
</dbReference>
<dbReference type="eggNOG" id="KOG1056">
    <property type="taxonomic scope" value="Eukaryota"/>
</dbReference>
<dbReference type="InterPro" id="IPR001828">
    <property type="entry name" value="ANF_lig-bd_rcpt"/>
</dbReference>
<dbReference type="HOGENOM" id="CLU_005389_1_1_1"/>
<dbReference type="InterPro" id="IPR038550">
    <property type="entry name" value="GPCR_3_9-Cys_sf"/>
</dbReference>
<keyword evidence="3 10" id="KW-0812">Transmembrane</keyword>
<keyword evidence="8" id="KW-0325">Glycoprotein</keyword>
<dbReference type="PANTHER" id="PTHR24060">
    <property type="entry name" value="METABOTROPIC GLUTAMATE RECEPTOR"/>
    <property type="match status" value="1"/>
</dbReference>
<keyword evidence="6 10" id="KW-0472">Membrane</keyword>
<feature type="transmembrane region" description="Helical" evidence="10">
    <location>
        <begin position="659"/>
        <end position="683"/>
    </location>
</feature>
<dbReference type="RefSeq" id="XP_002115635.1">
    <property type="nucleotide sequence ID" value="XM_002115599.1"/>
</dbReference>
<keyword evidence="9" id="KW-0807">Transducer</keyword>
<keyword evidence="4 10" id="KW-1133">Transmembrane helix</keyword>
<evidence type="ECO:0000256" key="5">
    <source>
        <dbReference type="ARBA" id="ARBA00023040"/>
    </source>
</evidence>
<evidence type="ECO:0000256" key="1">
    <source>
        <dbReference type="ARBA" id="ARBA00004651"/>
    </source>
</evidence>
<evidence type="ECO:0000313" key="13">
    <source>
        <dbReference type="Proteomes" id="UP000009022"/>
    </source>
</evidence>
<dbReference type="GO" id="GO:0007216">
    <property type="term" value="P:G protein-coupled glutamate receptor signaling pathway"/>
    <property type="evidence" value="ECO:0000318"/>
    <property type="project" value="GO_Central"/>
</dbReference>
<dbReference type="InterPro" id="IPR000337">
    <property type="entry name" value="GPCR_3"/>
</dbReference>
<dbReference type="InterPro" id="IPR017978">
    <property type="entry name" value="GPCR_3_C"/>
</dbReference>
<feature type="domain" description="G-protein coupled receptors family 3 profile" evidence="11">
    <location>
        <begin position="589"/>
        <end position="853"/>
    </location>
</feature>
<dbReference type="PhylomeDB" id="B3S5Z2"/>
<dbReference type="InParanoid" id="B3S5Z2"/>
<keyword evidence="5" id="KW-0297">G-protein coupled receptor</keyword>
<protein>
    <recommendedName>
        <fullName evidence="11">G-protein coupled receptors family 3 profile domain-containing protein</fullName>
    </recommendedName>
</protein>